<sequence>MHIPFVHSSHIFSNVLSTFNPETASNMDFDFSFLDTFSPVGNTEFSLAGMSQDFPEIATSEGMFELASNQLAAPTDVQQHNSASSSISSHTQIEFDPFETEHFSSWNAVSPSTLSFNHTTDVYPALSSLQCKLTASRNRHLM</sequence>
<dbReference type="Proteomes" id="UP000663193">
    <property type="component" value="Chromosome 14"/>
</dbReference>
<dbReference type="VEuPathDB" id="FungiDB:JI435_114870"/>
<dbReference type="AlphaFoldDB" id="A0A7U2FGX5"/>
<proteinExistence type="predicted"/>
<organism evidence="1 2">
    <name type="scientific">Phaeosphaeria nodorum (strain SN15 / ATCC MYA-4574 / FGSC 10173)</name>
    <name type="common">Glume blotch fungus</name>
    <name type="synonym">Parastagonospora nodorum</name>
    <dbReference type="NCBI Taxonomy" id="321614"/>
    <lineage>
        <taxon>Eukaryota</taxon>
        <taxon>Fungi</taxon>
        <taxon>Dikarya</taxon>
        <taxon>Ascomycota</taxon>
        <taxon>Pezizomycotina</taxon>
        <taxon>Dothideomycetes</taxon>
        <taxon>Pleosporomycetidae</taxon>
        <taxon>Pleosporales</taxon>
        <taxon>Pleosporineae</taxon>
        <taxon>Phaeosphaeriaceae</taxon>
        <taxon>Parastagonospora</taxon>
    </lineage>
</organism>
<dbReference type="EMBL" id="CP069036">
    <property type="protein sequence ID" value="QRD02755.1"/>
    <property type="molecule type" value="Genomic_DNA"/>
</dbReference>
<name>A0A7U2FGX5_PHANO</name>
<protein>
    <submittedName>
        <fullName evidence="1">Uncharacterized protein</fullName>
    </submittedName>
</protein>
<keyword evidence="2" id="KW-1185">Reference proteome</keyword>
<accession>A0A7U2FGX5</accession>
<evidence type="ECO:0000313" key="2">
    <source>
        <dbReference type="Proteomes" id="UP000663193"/>
    </source>
</evidence>
<gene>
    <name evidence="1" type="ORF">JI435_114870</name>
</gene>
<evidence type="ECO:0000313" key="1">
    <source>
        <dbReference type="EMBL" id="QRD02755.1"/>
    </source>
</evidence>
<reference evidence="2" key="1">
    <citation type="journal article" date="2021" name="BMC Genomics">
        <title>Chromosome-level genome assembly and manually-curated proteome of model necrotroph Parastagonospora nodorum Sn15 reveals a genome-wide trove of candidate effector homologs, and redundancy of virulence-related functions within an accessory chromosome.</title>
        <authorList>
            <person name="Bertazzoni S."/>
            <person name="Jones D.A.B."/>
            <person name="Phan H.T."/>
            <person name="Tan K.-C."/>
            <person name="Hane J.K."/>
        </authorList>
    </citation>
    <scope>NUCLEOTIDE SEQUENCE [LARGE SCALE GENOMIC DNA]</scope>
    <source>
        <strain evidence="2">SN15 / ATCC MYA-4574 / FGSC 10173)</strain>
    </source>
</reference>